<name>A0AAE0FKW7_9CHLO</name>
<keyword evidence="3" id="KW-1185">Reference proteome</keyword>
<dbReference type="GO" id="GO:0005759">
    <property type="term" value="C:mitochondrial matrix"/>
    <property type="evidence" value="ECO:0007669"/>
    <property type="project" value="TreeGrafter"/>
</dbReference>
<dbReference type="AlphaFoldDB" id="A0AAE0FKW7"/>
<feature type="non-terminal residue" evidence="2">
    <location>
        <position position="683"/>
    </location>
</feature>
<sequence length="683" mass="73303">MGEDQGQSKWVRAMKKKYREVLELKERFQKGESLLPAQEEKIQREENIRAELLQQGIDPTDLDQTTTTYSARAGEKRKSAPKSISSGIDSIGENGMSKGKGKSSKSGHMNKPFDVALTMAIRRTISDSANSTSEIMSCIIRADIPRIYPDISAYALYSFAKRDEEHMHAPAVISLSEWPNFASAIAPMIQQLRARDLSKAMYSTSKLIQVARNKQKSVDSEKSASTSTTLIAALFKRVSDEDARKVSVEDAVDARGAAMIIHAAAHLSGKTLRPDEQFRRAMEKILLERHSDLNLQDLANTLWGLAKLRWSVSGGLLGALRGILAKLLSPRLDIKAQEAAMAMWALGTMAADALSAQNLPLLGALGLDLMRRVVTESEMARFTTQGVSNVAWGLAKLMLHTEVHIDARHVAILGSAAQQEGYSSQGLANVMVSLVRLGAATESLEALLTANTSVIGSATASDVADLAWALAQGKLYTGSAGRKGVAFLKGRSRELGASLDWAAIAHLDQLRVRVGKPPWKFLRRPASKALEAVATARHNRDAAVAKELLAHVAVAGAEGVAGVTRVLLANDSAGAMRGALRARLGVRGCLNACTIGVCKVRDAFNACTIDAGSGCSMPRPSGACASKVRDAQCSASIGVCKVLDASMLAIGVCKVRDVLNARTIGVWEGAARDASHRDHRRVQ</sequence>
<reference evidence="2 3" key="1">
    <citation type="journal article" date="2015" name="Genome Biol. Evol.">
        <title>Comparative Genomics of a Bacterivorous Green Alga Reveals Evolutionary Causalities and Consequences of Phago-Mixotrophic Mode of Nutrition.</title>
        <authorList>
            <person name="Burns J.A."/>
            <person name="Paasch A."/>
            <person name="Narechania A."/>
            <person name="Kim E."/>
        </authorList>
    </citation>
    <scope>NUCLEOTIDE SEQUENCE [LARGE SCALE GENOMIC DNA]</scope>
    <source>
        <strain evidence="2 3">PLY_AMNH</strain>
    </source>
</reference>
<proteinExistence type="predicted"/>
<dbReference type="GO" id="GO:0000963">
    <property type="term" value="P:mitochondrial RNA processing"/>
    <property type="evidence" value="ECO:0007669"/>
    <property type="project" value="TreeGrafter"/>
</dbReference>
<dbReference type="InterPro" id="IPR050870">
    <property type="entry name" value="FAST_kinase"/>
</dbReference>
<dbReference type="PANTHER" id="PTHR21228:SF40">
    <property type="entry name" value="LD45607P"/>
    <property type="match status" value="1"/>
</dbReference>
<dbReference type="PANTHER" id="PTHR21228">
    <property type="entry name" value="FAST LEU-RICH DOMAIN-CONTAINING"/>
    <property type="match status" value="1"/>
</dbReference>
<evidence type="ECO:0000313" key="3">
    <source>
        <dbReference type="Proteomes" id="UP001190700"/>
    </source>
</evidence>
<dbReference type="GO" id="GO:1901259">
    <property type="term" value="P:chloroplast rRNA processing"/>
    <property type="evidence" value="ECO:0007669"/>
    <property type="project" value="TreeGrafter"/>
</dbReference>
<gene>
    <name evidence="2" type="ORF">CYMTET_29612</name>
</gene>
<evidence type="ECO:0000256" key="1">
    <source>
        <dbReference type="SAM" id="MobiDB-lite"/>
    </source>
</evidence>
<dbReference type="GO" id="GO:0003723">
    <property type="term" value="F:RNA binding"/>
    <property type="evidence" value="ECO:0007669"/>
    <property type="project" value="TreeGrafter"/>
</dbReference>
<protein>
    <submittedName>
        <fullName evidence="2">Uncharacterized protein</fullName>
    </submittedName>
</protein>
<accession>A0AAE0FKW7</accession>
<dbReference type="GO" id="GO:0035770">
    <property type="term" value="C:ribonucleoprotein granule"/>
    <property type="evidence" value="ECO:0007669"/>
    <property type="project" value="TreeGrafter"/>
</dbReference>
<evidence type="ECO:0000313" key="2">
    <source>
        <dbReference type="EMBL" id="KAK3261478.1"/>
    </source>
</evidence>
<dbReference type="EMBL" id="LGRX02016860">
    <property type="protein sequence ID" value="KAK3261478.1"/>
    <property type="molecule type" value="Genomic_DNA"/>
</dbReference>
<comment type="caution">
    <text evidence="2">The sequence shown here is derived from an EMBL/GenBank/DDBJ whole genome shotgun (WGS) entry which is preliminary data.</text>
</comment>
<dbReference type="GO" id="GO:0009507">
    <property type="term" value="C:chloroplast"/>
    <property type="evidence" value="ECO:0007669"/>
    <property type="project" value="GOC"/>
</dbReference>
<feature type="region of interest" description="Disordered" evidence="1">
    <location>
        <begin position="69"/>
        <end position="109"/>
    </location>
</feature>
<organism evidence="2 3">
    <name type="scientific">Cymbomonas tetramitiformis</name>
    <dbReference type="NCBI Taxonomy" id="36881"/>
    <lineage>
        <taxon>Eukaryota</taxon>
        <taxon>Viridiplantae</taxon>
        <taxon>Chlorophyta</taxon>
        <taxon>Pyramimonadophyceae</taxon>
        <taxon>Pyramimonadales</taxon>
        <taxon>Pyramimonadaceae</taxon>
        <taxon>Cymbomonas</taxon>
    </lineage>
</organism>
<dbReference type="Proteomes" id="UP001190700">
    <property type="component" value="Unassembled WGS sequence"/>
</dbReference>
<dbReference type="GO" id="GO:0044528">
    <property type="term" value="P:regulation of mitochondrial mRNA stability"/>
    <property type="evidence" value="ECO:0007669"/>
    <property type="project" value="TreeGrafter"/>
</dbReference>